<reference evidence="2 3" key="1">
    <citation type="submission" date="2016-05" db="EMBL/GenBank/DDBJ databases">
        <title>Single-cell genome of chain-forming Candidatus Thiomargarita nelsonii and comparison to other large sulfur-oxidizing bacteria.</title>
        <authorList>
            <person name="Winkel M."/>
            <person name="Salman V."/>
            <person name="Woyke T."/>
            <person name="Schulz-Vogt H."/>
            <person name="Richter M."/>
            <person name="Flood B."/>
            <person name="Bailey J."/>
            <person name="Amann R."/>
            <person name="Mussmann M."/>
        </authorList>
    </citation>
    <scope>NUCLEOTIDE SEQUENCE [LARGE SCALE GENOMIC DNA]</scope>
    <source>
        <strain evidence="2 3">THI036</strain>
    </source>
</reference>
<dbReference type="InterPro" id="IPR016130">
    <property type="entry name" value="Tyr_Pase_AS"/>
</dbReference>
<protein>
    <submittedName>
        <fullName evidence="2">Protein tyrosine phosphatase</fullName>
        <ecNumber evidence="2">3.1.3.48</ecNumber>
    </submittedName>
</protein>
<dbReference type="PROSITE" id="PS50056">
    <property type="entry name" value="TYR_PHOSPHATASE_2"/>
    <property type="match status" value="1"/>
</dbReference>
<accession>A0A176RZ79</accession>
<proteinExistence type="predicted"/>
<dbReference type="Gene3D" id="3.90.190.10">
    <property type="entry name" value="Protein tyrosine phosphatase superfamily"/>
    <property type="match status" value="1"/>
</dbReference>
<name>A0A176RZ79_9GAMM</name>
<dbReference type="SUPFAM" id="SSF52799">
    <property type="entry name" value="(Phosphotyrosine protein) phosphatases II"/>
    <property type="match status" value="1"/>
</dbReference>
<keyword evidence="2" id="KW-0378">Hydrolase</keyword>
<comment type="caution">
    <text evidence="2">The sequence shown here is derived from an EMBL/GenBank/DDBJ whole genome shotgun (WGS) entry which is preliminary data.</text>
</comment>
<dbReference type="GO" id="GO:0004725">
    <property type="term" value="F:protein tyrosine phosphatase activity"/>
    <property type="evidence" value="ECO:0007669"/>
    <property type="project" value="UniProtKB-EC"/>
</dbReference>
<dbReference type="EMBL" id="LUTY01001872">
    <property type="protein sequence ID" value="OAD21101.1"/>
    <property type="molecule type" value="Genomic_DNA"/>
</dbReference>
<dbReference type="EC" id="3.1.3.48" evidence="2"/>
<feature type="domain" description="Tyrosine specific protein phosphatases" evidence="1">
    <location>
        <begin position="69"/>
        <end position="132"/>
    </location>
</feature>
<evidence type="ECO:0000259" key="1">
    <source>
        <dbReference type="PROSITE" id="PS50056"/>
    </source>
</evidence>
<dbReference type="AlphaFoldDB" id="A0A176RZ79"/>
<dbReference type="InterPro" id="IPR000387">
    <property type="entry name" value="Tyr_Pase_dom"/>
</dbReference>
<keyword evidence="3" id="KW-1185">Reference proteome</keyword>
<evidence type="ECO:0000313" key="2">
    <source>
        <dbReference type="EMBL" id="OAD21101.1"/>
    </source>
</evidence>
<sequence length="161" mass="17666">MFELKISGESEARRLSQEWATHTVSLRSPHSARDNKKTGQSVCFYFHDISPVHESIDSDLKAATSEQIQEILEFTAPLKSGDKLLVHCTVGVSRSPAVAIGILCQHGLTPNEAVKQVCSICPSAVPNEHIIKLFDDLFGFDGKLVAAASWEEISKILYGSR</sequence>
<evidence type="ECO:0000313" key="3">
    <source>
        <dbReference type="Proteomes" id="UP000076962"/>
    </source>
</evidence>
<dbReference type="Proteomes" id="UP000076962">
    <property type="component" value="Unassembled WGS sequence"/>
</dbReference>
<gene>
    <name evidence="2" type="ORF">THIOM_003147</name>
</gene>
<dbReference type="Pfam" id="PF00782">
    <property type="entry name" value="DSPc"/>
    <property type="match status" value="1"/>
</dbReference>
<organism evidence="2 3">
    <name type="scientific">Candidatus Thiomargarita nelsonii</name>
    <dbReference type="NCBI Taxonomy" id="1003181"/>
    <lineage>
        <taxon>Bacteria</taxon>
        <taxon>Pseudomonadati</taxon>
        <taxon>Pseudomonadota</taxon>
        <taxon>Gammaproteobacteria</taxon>
        <taxon>Thiotrichales</taxon>
        <taxon>Thiotrichaceae</taxon>
        <taxon>Thiomargarita</taxon>
    </lineage>
</organism>
<dbReference type="InterPro" id="IPR029021">
    <property type="entry name" value="Prot-tyrosine_phosphatase-like"/>
</dbReference>
<dbReference type="InterPro" id="IPR000340">
    <property type="entry name" value="Dual-sp_phosphatase_cat-dom"/>
</dbReference>
<dbReference type="PROSITE" id="PS00383">
    <property type="entry name" value="TYR_PHOSPHATASE_1"/>
    <property type="match status" value="1"/>
</dbReference>